<reference evidence="1 2" key="1">
    <citation type="submission" date="2019-11" db="EMBL/GenBank/DDBJ databases">
        <authorList>
            <person name="Zheng R.K."/>
            <person name="Sun C.M."/>
        </authorList>
    </citation>
    <scope>NUCLEOTIDE SEQUENCE [LARGE SCALE GENOMIC DNA]</scope>
    <source>
        <strain evidence="1 2">WC007</strain>
    </source>
</reference>
<dbReference type="RefSeq" id="WP_158869038.1">
    <property type="nucleotide sequence ID" value="NZ_CP046401.1"/>
</dbReference>
<organism evidence="1 2">
    <name type="scientific">Maribellus comscasis</name>
    <dbReference type="NCBI Taxonomy" id="2681766"/>
    <lineage>
        <taxon>Bacteria</taxon>
        <taxon>Pseudomonadati</taxon>
        <taxon>Bacteroidota</taxon>
        <taxon>Bacteroidia</taxon>
        <taxon>Marinilabiliales</taxon>
        <taxon>Prolixibacteraceae</taxon>
        <taxon>Maribellus</taxon>
    </lineage>
</organism>
<keyword evidence="2" id="KW-1185">Reference proteome</keyword>
<dbReference type="AlphaFoldDB" id="A0A6I6JX38"/>
<dbReference type="SUPFAM" id="SSF52467">
    <property type="entry name" value="DHS-like NAD/FAD-binding domain"/>
    <property type="match status" value="1"/>
</dbReference>
<proteinExistence type="predicted"/>
<name>A0A6I6JX38_9BACT</name>
<dbReference type="EMBL" id="CP046401">
    <property type="protein sequence ID" value="QGY45899.1"/>
    <property type="molecule type" value="Genomic_DNA"/>
</dbReference>
<protein>
    <submittedName>
        <fullName evidence="1">Uncharacterized protein</fullName>
    </submittedName>
</protein>
<dbReference type="Proteomes" id="UP000428260">
    <property type="component" value="Chromosome"/>
</dbReference>
<dbReference type="InterPro" id="IPR029035">
    <property type="entry name" value="DHS-like_NAD/FAD-binding_dom"/>
</dbReference>
<accession>A0A6I6JX38</accession>
<dbReference type="Pfam" id="PF13289">
    <property type="entry name" value="SIR2_2"/>
    <property type="match status" value="1"/>
</dbReference>
<evidence type="ECO:0000313" key="2">
    <source>
        <dbReference type="Proteomes" id="UP000428260"/>
    </source>
</evidence>
<gene>
    <name evidence="1" type="ORF">GM418_20150</name>
</gene>
<dbReference type="KEGG" id="mcos:GM418_20150"/>
<evidence type="ECO:0000313" key="1">
    <source>
        <dbReference type="EMBL" id="QGY45899.1"/>
    </source>
</evidence>
<sequence length="491" mass="57021">MSDINYFDPREYVRGLQQIFISDSKRIGFLFGAGTSYAVKNGASEKSRVPGILKMTEDIVNEISSKSSLFKTALEKIQIELKNDNLEPTIEHLLSNITQKHIIVGGESLCGLDKAAWAELKKQIEDKIKTIVSVHKQKSDYMDNFTHGDFALWIKNAGRKEAVEIFTTNYDYLFEIGLEHNDVPYYDGFIGSYYPFFFSSSVEDLQFLPMITKLWKLHGSLGWEYDENSRKITRTLPDDSNIMVYPSFLKYDNSKKQPYVSFMDRLSNFIKKDDGVLFVCGYSFGDYHINDVLNTALEKSNTSHLVVFYYDKYRKEGETFYGLDDDCEIKKIALSNRKLSVYGMNSAIIGGKYGIWKLKSRIREDEDAVLLDLFFEDKYSEEGYLPKNAFTRIKSIDYDNSKKLWESLKTNSIIDEKGILSKDYQEELKKYKFDAPFSDVEKDIIYTIDYHKDWNGEGEFKLSDFSYFINFLQNLNSEDYIKKIGRKNASR</sequence>